<reference evidence="1 2" key="1">
    <citation type="submission" date="2021-01" db="EMBL/GenBank/DDBJ databases">
        <title>Chryseolinea sp. Jin1 Genome sequencing and assembly.</title>
        <authorList>
            <person name="Kim I."/>
        </authorList>
    </citation>
    <scope>NUCLEOTIDE SEQUENCE [LARGE SCALE GENOMIC DNA]</scope>
    <source>
        <strain evidence="1 2">Jin1</strain>
    </source>
</reference>
<dbReference type="RefSeq" id="WP_202014136.1">
    <property type="nucleotide sequence ID" value="NZ_JAERRB010000011.1"/>
</dbReference>
<sequence>MRHLINGLILLTLTTYSMGQARTESNNKDKNKKRRVEVFTKWINENNIVFGRLPKANPKDLIYDCDSTPILKQIKGDTIVYWTKSSWYTTGGIYLDDDIKQLNKLIEEKSFGLTDYVEKLDDQGNVVLASLWREGFKIENDSLFRLTSFLKIPEDSITKAITNRDFKLAERLVKDNTYFKFVLIFHPNIFKDRAFTTNEVGDNITLDHVWKVGEKTYYEISFNRDNFGTMIKFPIYLFDDEYRFLKYDGCNKSEIDQLTKDKEVTGNAR</sequence>
<keyword evidence="2" id="KW-1185">Reference proteome</keyword>
<evidence type="ECO:0000313" key="1">
    <source>
        <dbReference type="EMBL" id="MBL0744481.1"/>
    </source>
</evidence>
<accession>A0ABS1KYE5</accession>
<gene>
    <name evidence="1" type="ORF">JI741_24825</name>
</gene>
<organism evidence="1 2">
    <name type="scientific">Chryseolinea lacunae</name>
    <dbReference type="NCBI Taxonomy" id="2801331"/>
    <lineage>
        <taxon>Bacteria</taxon>
        <taxon>Pseudomonadati</taxon>
        <taxon>Bacteroidota</taxon>
        <taxon>Cytophagia</taxon>
        <taxon>Cytophagales</taxon>
        <taxon>Fulvivirgaceae</taxon>
        <taxon>Chryseolinea</taxon>
    </lineage>
</organism>
<name>A0ABS1KYE5_9BACT</name>
<protein>
    <submittedName>
        <fullName evidence="1">Uncharacterized protein</fullName>
    </submittedName>
</protein>
<comment type="caution">
    <text evidence="1">The sequence shown here is derived from an EMBL/GenBank/DDBJ whole genome shotgun (WGS) entry which is preliminary data.</text>
</comment>
<dbReference type="EMBL" id="JAERRB010000011">
    <property type="protein sequence ID" value="MBL0744481.1"/>
    <property type="molecule type" value="Genomic_DNA"/>
</dbReference>
<proteinExistence type="predicted"/>
<evidence type="ECO:0000313" key="2">
    <source>
        <dbReference type="Proteomes" id="UP000613030"/>
    </source>
</evidence>
<dbReference type="Proteomes" id="UP000613030">
    <property type="component" value="Unassembled WGS sequence"/>
</dbReference>